<keyword evidence="3" id="KW-1185">Reference proteome</keyword>
<evidence type="ECO:0000256" key="1">
    <source>
        <dbReference type="SAM" id="MobiDB-lite"/>
    </source>
</evidence>
<evidence type="ECO:0000313" key="2">
    <source>
        <dbReference type="EMBL" id="KAK3052100.1"/>
    </source>
</evidence>
<dbReference type="EMBL" id="JAWDJX010000022">
    <property type="protein sequence ID" value="KAK3052100.1"/>
    <property type="molecule type" value="Genomic_DNA"/>
</dbReference>
<feature type="compositionally biased region" description="Basic and acidic residues" evidence="1">
    <location>
        <begin position="470"/>
        <end position="484"/>
    </location>
</feature>
<feature type="region of interest" description="Disordered" evidence="1">
    <location>
        <begin position="292"/>
        <end position="311"/>
    </location>
</feature>
<sequence>MDLDAPYFDQAMATDSQDWLNDRPLARHCEDRDGAGQLENTPAMVTTTILNLTSGENRGHENAYGMDLKYTLSGFSPPTRHNTDQIPRSFNNETFSFQKSEFPMATEKDDLDYLPDNIDTDDAWSVPPTSSFGTQGGEPDSSPLKTNESGAITSELFEDEAPREYQLRPQSRSAKSLFSSTWIDRDETGIYGESKTRDELRQEKERRERDARRRQARIDAAADELIDGEADDEGRPRLIPTLPVVLTFHSPTRKQRLRNFFATCKPSKAANAGETSEGYPLRRRRSAKTSRYHTDWSFGESRSTSDPGDDLTGHPSARGCYECLSLGLRCSLLDNEEAWPCHACTEDDHDCELITAPTVKRACERCKSSRTGCSFSYDIEQGVACQQCMEDGHRCIAGPAKESIRPRLSYDWDWENDPVLKRKALKLIEDPLAFRVRRERPLLVSEPVVHKKLQTHERVQADDDSAVGLDSKRSGKKQKIDRTNGQRGTTKTITTKFCHPIKFNHIDKTNGKEQCHCCAEPGFALLGHPAKEVEVIEWKDGKGLEEVSGGYAGEGLENTRICASCTVARLPIIMCQEHKLAPIPGKPDSLDSNTAILGLMSGTTKESTKWCSVCPSLARYQCTTSSDGCKCGLLLCEHDMVLLAGVYDGSLQVMLSLIKDEPSKERMFGLRADYEFLKQDGLLMKYVLWDSSQ</sequence>
<feature type="region of interest" description="Disordered" evidence="1">
    <location>
        <begin position="110"/>
        <end position="148"/>
    </location>
</feature>
<evidence type="ECO:0000313" key="3">
    <source>
        <dbReference type="Proteomes" id="UP001271007"/>
    </source>
</evidence>
<feature type="compositionally biased region" description="Acidic residues" evidence="1">
    <location>
        <begin position="110"/>
        <end position="122"/>
    </location>
</feature>
<accession>A0AAJ0DDP3</accession>
<proteinExistence type="predicted"/>
<dbReference type="Proteomes" id="UP001271007">
    <property type="component" value="Unassembled WGS sequence"/>
</dbReference>
<comment type="caution">
    <text evidence="2">The sequence shown here is derived from an EMBL/GenBank/DDBJ whole genome shotgun (WGS) entry which is preliminary data.</text>
</comment>
<evidence type="ECO:0008006" key="4">
    <source>
        <dbReference type="Google" id="ProtNLM"/>
    </source>
</evidence>
<feature type="region of interest" description="Disordered" evidence="1">
    <location>
        <begin position="456"/>
        <end position="488"/>
    </location>
</feature>
<dbReference type="AlphaFoldDB" id="A0AAJ0DDP3"/>
<gene>
    <name evidence="2" type="ORF">LTR09_006692</name>
</gene>
<protein>
    <recommendedName>
        <fullName evidence="4">Zn(2)-C6 fungal-type domain-containing protein</fullName>
    </recommendedName>
</protein>
<reference evidence="2" key="1">
    <citation type="submission" date="2023-04" db="EMBL/GenBank/DDBJ databases">
        <title>Black Yeasts Isolated from many extreme environments.</title>
        <authorList>
            <person name="Coleine C."/>
            <person name="Stajich J.E."/>
            <person name="Selbmann L."/>
        </authorList>
    </citation>
    <scope>NUCLEOTIDE SEQUENCE</scope>
    <source>
        <strain evidence="2">CCFEE 5312</strain>
    </source>
</reference>
<name>A0AAJ0DDP3_9PEZI</name>
<feature type="region of interest" description="Disordered" evidence="1">
    <location>
        <begin position="193"/>
        <end position="215"/>
    </location>
</feature>
<organism evidence="2 3">
    <name type="scientific">Extremus antarcticus</name>
    <dbReference type="NCBI Taxonomy" id="702011"/>
    <lineage>
        <taxon>Eukaryota</taxon>
        <taxon>Fungi</taxon>
        <taxon>Dikarya</taxon>
        <taxon>Ascomycota</taxon>
        <taxon>Pezizomycotina</taxon>
        <taxon>Dothideomycetes</taxon>
        <taxon>Dothideomycetidae</taxon>
        <taxon>Mycosphaerellales</taxon>
        <taxon>Extremaceae</taxon>
        <taxon>Extremus</taxon>
    </lineage>
</organism>